<dbReference type="InterPro" id="IPR002888">
    <property type="entry name" value="2Fe-2S-bd"/>
</dbReference>
<dbReference type="SUPFAM" id="SSF55447">
    <property type="entry name" value="CO dehydrogenase flavoprotein C-terminal domain-like"/>
    <property type="match status" value="1"/>
</dbReference>
<dbReference type="InterPro" id="IPR016166">
    <property type="entry name" value="FAD-bd_PCMH"/>
</dbReference>
<sequence>MATIEFLLNGTPIQCNVPPDTSILTLLRDHLGITGTKEGCASGDCGACTVAINNQSDSQSRFLSVNACITPAHQLHGQHVITVEGLATDGNLHPAQRAMIECHGSQCGFCTPGIVMSLFTLHANQQHPPSPLTPEMLEATLGGNLCRCTGYRPIRDAALSMQDYAWEAPPWFDASQPAREPIQGSKPTANDGAFFVQPTTLAELTDARRRYPDARLVAGATDLWLENTQRLTALNQLIDVTRVAELGQIEQATFQTQPGWWVGAGVTYTQLKPLLDMHFPTFSHLLHRLGSQQVRNRGTLGGNIANASPIGDTPPVLLALNAWVELTRHDDTRQLLLSDFFIDYKKTALAADEVISRIFIPQLADLATLRVWKLSKRREDDITAVLGAFCYRINNGILQDVRIAFGGMAATPKRASRTETALEGQPVSKASFQAAQRALAEEFQPMSDVRGSQYYRQQAALNLLERLYLSLSSPNQEVMLHAYAH</sequence>
<evidence type="ECO:0000256" key="3">
    <source>
        <dbReference type="ARBA" id="ARBA00022827"/>
    </source>
</evidence>
<dbReference type="Gene3D" id="1.10.150.120">
    <property type="entry name" value="[2Fe-2S]-binding domain"/>
    <property type="match status" value="1"/>
</dbReference>
<dbReference type="Gene3D" id="3.10.20.30">
    <property type="match status" value="1"/>
</dbReference>
<dbReference type="OrthoDB" id="9775084at2"/>
<dbReference type="InterPro" id="IPR005107">
    <property type="entry name" value="CO_DH_flav_C"/>
</dbReference>
<dbReference type="PANTHER" id="PTHR45444">
    <property type="entry name" value="XANTHINE DEHYDROGENASE"/>
    <property type="match status" value="1"/>
</dbReference>
<proteinExistence type="predicted"/>
<comment type="caution">
    <text evidence="8">The sequence shown here is derived from an EMBL/GenBank/DDBJ whole genome shotgun (WGS) entry which is preliminary data.</text>
</comment>
<protein>
    <submittedName>
        <fullName evidence="8">Xanthine dehydrogenase small subunit</fullName>
        <ecNumber evidence="8">1.17.1.4</ecNumber>
    </submittedName>
</protein>
<keyword evidence="3" id="KW-0274">FAD</keyword>
<evidence type="ECO:0000259" key="6">
    <source>
        <dbReference type="PROSITE" id="PS51085"/>
    </source>
</evidence>
<dbReference type="InterPro" id="IPR012175">
    <property type="entry name" value="Xanth_DH_ssu_bac"/>
</dbReference>
<evidence type="ECO:0000256" key="4">
    <source>
        <dbReference type="ARBA" id="ARBA00023002"/>
    </source>
</evidence>
<dbReference type="Pfam" id="PF00941">
    <property type="entry name" value="FAD_binding_5"/>
    <property type="match status" value="1"/>
</dbReference>
<keyword evidence="9" id="KW-1185">Reference proteome</keyword>
<dbReference type="InterPro" id="IPR016208">
    <property type="entry name" value="Ald_Oxase/xanthine_DH-like"/>
</dbReference>
<dbReference type="PROSITE" id="PS00197">
    <property type="entry name" value="2FE2S_FER_1"/>
    <property type="match status" value="1"/>
</dbReference>
<dbReference type="EMBL" id="RZHG01000002">
    <property type="protein sequence ID" value="RUR34723.1"/>
    <property type="molecule type" value="Genomic_DNA"/>
</dbReference>
<dbReference type="PANTHER" id="PTHR45444:SF3">
    <property type="entry name" value="XANTHINE DEHYDROGENASE"/>
    <property type="match status" value="1"/>
</dbReference>
<dbReference type="GO" id="GO:0005506">
    <property type="term" value="F:iron ion binding"/>
    <property type="evidence" value="ECO:0007669"/>
    <property type="project" value="InterPro"/>
</dbReference>
<dbReference type="InterPro" id="IPR036683">
    <property type="entry name" value="CO_DH_flav_C_dom_sf"/>
</dbReference>
<dbReference type="InterPro" id="IPR012675">
    <property type="entry name" value="Beta-grasp_dom_sf"/>
</dbReference>
<evidence type="ECO:0000313" key="8">
    <source>
        <dbReference type="EMBL" id="RUR34723.1"/>
    </source>
</evidence>
<accession>A0A433KYV9</accession>
<reference evidence="8 9" key="1">
    <citation type="submission" date="2018-12" db="EMBL/GenBank/DDBJ databases">
        <title>three novel Halomonas strain isolated from plants.</title>
        <authorList>
            <person name="Sun C."/>
        </authorList>
    </citation>
    <scope>NUCLEOTIDE SEQUENCE [LARGE SCALE GENOMIC DNA]</scope>
    <source>
        <strain evidence="8 9">DSM 19434</strain>
    </source>
</reference>
<keyword evidence="4 8" id="KW-0560">Oxidoreductase</keyword>
<dbReference type="InterPro" id="IPR006058">
    <property type="entry name" value="2Fe2S_fd_BS"/>
</dbReference>
<dbReference type="InterPro" id="IPR001041">
    <property type="entry name" value="2Fe-2S_ferredoxin-type"/>
</dbReference>
<dbReference type="PIRSF" id="PIRSF036557">
    <property type="entry name" value="XdhA_RC"/>
    <property type="match status" value="1"/>
</dbReference>
<dbReference type="SUPFAM" id="SSF54292">
    <property type="entry name" value="2Fe-2S ferredoxin-like"/>
    <property type="match status" value="1"/>
</dbReference>
<dbReference type="InterPro" id="IPR036884">
    <property type="entry name" value="2Fe-2S-bd_dom_sf"/>
</dbReference>
<name>A0A433KYV9_9GAMM</name>
<dbReference type="EC" id="1.17.1.4" evidence="8"/>
<dbReference type="GO" id="GO:0051537">
    <property type="term" value="F:2 iron, 2 sulfur cluster binding"/>
    <property type="evidence" value="ECO:0007669"/>
    <property type="project" value="InterPro"/>
</dbReference>
<evidence type="ECO:0000256" key="5">
    <source>
        <dbReference type="ARBA" id="ARBA00023004"/>
    </source>
</evidence>
<dbReference type="PROSITE" id="PS51387">
    <property type="entry name" value="FAD_PCMH"/>
    <property type="match status" value="1"/>
</dbReference>
<organism evidence="8 9">
    <name type="scientific">Vreelandella andesensis</name>
    <dbReference type="NCBI Taxonomy" id="447567"/>
    <lineage>
        <taxon>Bacteria</taxon>
        <taxon>Pseudomonadati</taxon>
        <taxon>Pseudomonadota</taxon>
        <taxon>Gammaproteobacteria</taxon>
        <taxon>Oceanospirillales</taxon>
        <taxon>Halomonadaceae</taxon>
        <taxon>Vreelandella</taxon>
    </lineage>
</organism>
<evidence type="ECO:0000256" key="2">
    <source>
        <dbReference type="ARBA" id="ARBA00022723"/>
    </source>
</evidence>
<dbReference type="GO" id="GO:0004854">
    <property type="term" value="F:xanthine dehydrogenase activity"/>
    <property type="evidence" value="ECO:0007669"/>
    <property type="project" value="UniProtKB-EC"/>
</dbReference>
<dbReference type="SUPFAM" id="SSF56176">
    <property type="entry name" value="FAD-binding/transporter-associated domain-like"/>
    <property type="match status" value="1"/>
</dbReference>
<dbReference type="InterPro" id="IPR036318">
    <property type="entry name" value="FAD-bd_PCMH-like_sf"/>
</dbReference>
<dbReference type="Pfam" id="PF01799">
    <property type="entry name" value="Fer2_2"/>
    <property type="match status" value="1"/>
</dbReference>
<dbReference type="Proteomes" id="UP000287336">
    <property type="component" value="Unassembled WGS sequence"/>
</dbReference>
<keyword evidence="5" id="KW-0408">Iron</keyword>
<dbReference type="CDD" id="cd00207">
    <property type="entry name" value="fer2"/>
    <property type="match status" value="1"/>
</dbReference>
<dbReference type="Gene3D" id="3.30.43.10">
    <property type="entry name" value="Uridine Diphospho-n-acetylenolpyruvylglucosamine Reductase, domain 2"/>
    <property type="match status" value="1"/>
</dbReference>
<dbReference type="InterPro" id="IPR002346">
    <property type="entry name" value="Mopterin_DH_FAD-bd"/>
</dbReference>
<dbReference type="Gene3D" id="3.30.390.50">
    <property type="entry name" value="CO dehydrogenase flavoprotein, C-terminal domain"/>
    <property type="match status" value="1"/>
</dbReference>
<feature type="domain" description="FAD-binding PCMH-type" evidence="7">
    <location>
        <begin position="188"/>
        <end position="365"/>
    </location>
</feature>
<dbReference type="AlphaFoldDB" id="A0A433KYV9"/>
<dbReference type="RefSeq" id="WP_126942425.1">
    <property type="nucleotide sequence ID" value="NZ_RZHG01000002.1"/>
</dbReference>
<keyword evidence="1" id="KW-0285">Flavoprotein</keyword>
<evidence type="ECO:0000256" key="1">
    <source>
        <dbReference type="ARBA" id="ARBA00022630"/>
    </source>
</evidence>
<keyword evidence="2" id="KW-0479">Metal-binding</keyword>
<gene>
    <name evidence="8" type="primary">xdhA</name>
    <name evidence="8" type="ORF">ELY33_00650</name>
</gene>
<dbReference type="SMART" id="SM01092">
    <property type="entry name" value="CO_deh_flav_C"/>
    <property type="match status" value="1"/>
</dbReference>
<dbReference type="SUPFAM" id="SSF47741">
    <property type="entry name" value="CO dehydrogenase ISP C-domain like"/>
    <property type="match status" value="1"/>
</dbReference>
<dbReference type="InterPro" id="IPR016167">
    <property type="entry name" value="FAD-bd_PCMH_sub1"/>
</dbReference>
<dbReference type="InterPro" id="IPR016169">
    <property type="entry name" value="FAD-bd_PCMH_sub2"/>
</dbReference>
<evidence type="ECO:0000313" key="9">
    <source>
        <dbReference type="Proteomes" id="UP000287336"/>
    </source>
</evidence>
<dbReference type="NCBIfam" id="TIGR02963">
    <property type="entry name" value="xanthine_xdhA"/>
    <property type="match status" value="1"/>
</dbReference>
<evidence type="ECO:0000259" key="7">
    <source>
        <dbReference type="PROSITE" id="PS51387"/>
    </source>
</evidence>
<dbReference type="Pfam" id="PF00111">
    <property type="entry name" value="Fer2"/>
    <property type="match status" value="1"/>
</dbReference>
<dbReference type="InterPro" id="IPR036010">
    <property type="entry name" value="2Fe-2S_ferredoxin-like_sf"/>
</dbReference>
<dbReference type="InterPro" id="IPR014307">
    <property type="entry name" value="Xanthine_DH_ssu"/>
</dbReference>
<dbReference type="GO" id="GO:0071949">
    <property type="term" value="F:FAD binding"/>
    <property type="evidence" value="ECO:0007669"/>
    <property type="project" value="InterPro"/>
</dbReference>
<feature type="domain" description="2Fe-2S ferredoxin-type" evidence="6">
    <location>
        <begin position="2"/>
        <end position="86"/>
    </location>
</feature>
<dbReference type="Gene3D" id="3.30.465.10">
    <property type="match status" value="1"/>
</dbReference>
<dbReference type="Pfam" id="PF03450">
    <property type="entry name" value="CO_deh_flav_C"/>
    <property type="match status" value="1"/>
</dbReference>
<dbReference type="PROSITE" id="PS51085">
    <property type="entry name" value="2FE2S_FER_2"/>
    <property type="match status" value="1"/>
</dbReference>